<accession>A0A2A4CSS6</accession>
<proteinExistence type="predicted"/>
<keyword evidence="1" id="KW-1133">Transmembrane helix</keyword>
<gene>
    <name evidence="2" type="ORF">CLN94_02485</name>
</gene>
<keyword evidence="1" id="KW-0812">Transmembrane</keyword>
<dbReference type="EMBL" id="NTJD01000002">
    <property type="protein sequence ID" value="PCD77400.1"/>
    <property type="molecule type" value="Genomic_DNA"/>
</dbReference>
<protein>
    <submittedName>
        <fullName evidence="2">Uncharacterized protein</fullName>
    </submittedName>
</protein>
<organism evidence="2 3">
    <name type="scientific">Pseudothioclava arenosa</name>
    <dbReference type="NCBI Taxonomy" id="1795308"/>
    <lineage>
        <taxon>Bacteria</taxon>
        <taxon>Pseudomonadati</taxon>
        <taxon>Pseudomonadota</taxon>
        <taxon>Alphaproteobacteria</taxon>
        <taxon>Rhodobacterales</taxon>
        <taxon>Paracoccaceae</taxon>
        <taxon>Pseudothioclava</taxon>
    </lineage>
</organism>
<feature type="transmembrane region" description="Helical" evidence="1">
    <location>
        <begin position="95"/>
        <end position="113"/>
    </location>
</feature>
<feature type="transmembrane region" description="Helical" evidence="1">
    <location>
        <begin position="7"/>
        <end position="27"/>
    </location>
</feature>
<evidence type="ECO:0000313" key="2">
    <source>
        <dbReference type="EMBL" id="PCD77400.1"/>
    </source>
</evidence>
<sequence length="122" mass="12861">MRNAALMLGIIGGLIAMVVGFFGYGYTEVVRNHAEVGEIFGQVNNEQLIRISSFLSPLLAIAGGAMAKIRALWGGVLMLLGGALMYHAFGFGVFTMFPIGFCLVGGILALAAGKPDEPKAHF</sequence>
<evidence type="ECO:0000256" key="1">
    <source>
        <dbReference type="SAM" id="Phobius"/>
    </source>
</evidence>
<comment type="caution">
    <text evidence="2">The sequence shown here is derived from an EMBL/GenBank/DDBJ whole genome shotgun (WGS) entry which is preliminary data.</text>
</comment>
<name>A0A2A4CSS6_9RHOB</name>
<keyword evidence="1" id="KW-0472">Membrane</keyword>
<keyword evidence="3" id="KW-1185">Reference proteome</keyword>
<dbReference type="AlphaFoldDB" id="A0A2A4CSS6"/>
<reference evidence="2 3" key="1">
    <citation type="submission" date="2017-09" db="EMBL/GenBank/DDBJ databases">
        <title>A multilocus sequence analysis scheme for characterization of bacteria in the genus Thioclava.</title>
        <authorList>
            <person name="Liu Y."/>
            <person name="Shao Z."/>
        </authorList>
    </citation>
    <scope>NUCLEOTIDE SEQUENCE [LARGE SCALE GENOMIC DNA]</scope>
    <source>
        <strain evidence="2 3">CAU 1312</strain>
    </source>
</reference>
<evidence type="ECO:0000313" key="3">
    <source>
        <dbReference type="Proteomes" id="UP000243507"/>
    </source>
</evidence>
<dbReference type="OrthoDB" id="7865446at2"/>
<feature type="transmembrane region" description="Helical" evidence="1">
    <location>
        <begin position="47"/>
        <end position="65"/>
    </location>
</feature>
<dbReference type="Proteomes" id="UP000243507">
    <property type="component" value="Unassembled WGS sequence"/>
</dbReference>
<dbReference type="RefSeq" id="WP_096430810.1">
    <property type="nucleotide sequence ID" value="NZ_NTJD01000002.1"/>
</dbReference>